<evidence type="ECO:0000313" key="2">
    <source>
        <dbReference type="Proteomes" id="UP001239111"/>
    </source>
</evidence>
<evidence type="ECO:0000313" key="1">
    <source>
        <dbReference type="EMBL" id="KAJ8684416.1"/>
    </source>
</evidence>
<comment type="caution">
    <text evidence="1">The sequence shown here is derived from an EMBL/GenBank/DDBJ whole genome shotgun (WGS) entry which is preliminary data.</text>
</comment>
<dbReference type="EMBL" id="CM056741">
    <property type="protein sequence ID" value="KAJ8684416.1"/>
    <property type="molecule type" value="Genomic_DNA"/>
</dbReference>
<sequence length="443" mass="46850">MKFQFTRKQWLILAVICLAEFANSACISLQAPFYPNEARKKGATPTEHGLVFGIFELVVFLTSPVYGKNINRIGSKILFSGGILITGSCVLLFGLLDRIDNRYAFIGLSLAIRAVEALGSAAFFTASSATIAGIFPSNVATLFSTVKTFFGLGLIVGPTIGGALYELKGYTLPFAVLGSVLLLIAIATAFILPDGGVNSTSSDTGGNLKDMIRIPGLFTSIISIVSASISIGFISATLEPHLSSFNLPPLTLGLMFVVEGGIYALTAPMWGWICDRVGNAKVVTIVGCFLLMVGFSLVGPAPFIPSDTTIKLIICGLILQGLGVGAELVASFTDILRLSTSNGFSNNMETHGMVSGLWASSFALGAFIGPIFGGISYDLVGFDKASIIVVALHFIMSVVLTTSICYWRHRSANLSQLNELYAPMISSRGSANSKVNSHYGSIS</sequence>
<dbReference type="Proteomes" id="UP001239111">
    <property type="component" value="Chromosome 1"/>
</dbReference>
<reference evidence="1" key="1">
    <citation type="submission" date="2023-04" db="EMBL/GenBank/DDBJ databases">
        <title>A chromosome-level genome assembly of the parasitoid wasp Eretmocerus hayati.</title>
        <authorList>
            <person name="Zhong Y."/>
            <person name="Liu S."/>
            <person name="Liu Y."/>
        </authorList>
    </citation>
    <scope>NUCLEOTIDE SEQUENCE</scope>
    <source>
        <strain evidence="1">ZJU_SS_LIU_2023</strain>
    </source>
</reference>
<organism evidence="1 2">
    <name type="scientific">Eretmocerus hayati</name>
    <dbReference type="NCBI Taxonomy" id="131215"/>
    <lineage>
        <taxon>Eukaryota</taxon>
        <taxon>Metazoa</taxon>
        <taxon>Ecdysozoa</taxon>
        <taxon>Arthropoda</taxon>
        <taxon>Hexapoda</taxon>
        <taxon>Insecta</taxon>
        <taxon>Pterygota</taxon>
        <taxon>Neoptera</taxon>
        <taxon>Endopterygota</taxon>
        <taxon>Hymenoptera</taxon>
        <taxon>Apocrita</taxon>
        <taxon>Proctotrupomorpha</taxon>
        <taxon>Chalcidoidea</taxon>
        <taxon>Aphelinidae</taxon>
        <taxon>Aphelininae</taxon>
        <taxon>Eretmocerus</taxon>
    </lineage>
</organism>
<keyword evidence="2" id="KW-1185">Reference proteome</keyword>
<protein>
    <submittedName>
        <fullName evidence="1">Uncharacterized protein</fullName>
    </submittedName>
</protein>
<gene>
    <name evidence="1" type="ORF">QAD02_020208</name>
</gene>
<name>A0ACC2PNN3_9HYME</name>
<proteinExistence type="predicted"/>
<accession>A0ACC2PNN3</accession>